<dbReference type="WBParaSite" id="ECPE_0000482601-mRNA-1">
    <property type="protein sequence ID" value="ECPE_0000482601-mRNA-1"/>
    <property type="gene ID" value="ECPE_0000482601"/>
</dbReference>
<keyword evidence="3" id="KW-1185">Reference proteome</keyword>
<feature type="compositionally biased region" description="Basic and acidic residues" evidence="1">
    <location>
        <begin position="20"/>
        <end position="42"/>
    </location>
</feature>
<evidence type="ECO:0000313" key="2">
    <source>
        <dbReference type="EMBL" id="VDP73710.1"/>
    </source>
</evidence>
<dbReference type="Proteomes" id="UP000272942">
    <property type="component" value="Unassembled WGS sequence"/>
</dbReference>
<gene>
    <name evidence="2" type="ORF">ECPE_LOCUS4814</name>
</gene>
<feature type="region of interest" description="Disordered" evidence="1">
    <location>
        <begin position="717"/>
        <end position="862"/>
    </location>
</feature>
<protein>
    <submittedName>
        <fullName evidence="4">Pleckstrin homology-like domain family B member 2</fullName>
    </submittedName>
</protein>
<feature type="region of interest" description="Disordered" evidence="1">
    <location>
        <begin position="20"/>
        <end position="52"/>
    </location>
</feature>
<dbReference type="AlphaFoldDB" id="A0A183ACX9"/>
<feature type="compositionally biased region" description="Low complexity" evidence="1">
    <location>
        <begin position="779"/>
        <end position="821"/>
    </location>
</feature>
<sequence length="1150" mass="128690">MTQRSRAVLLNKTSKTDDFVQSNERDLLTEESSLRISRENPHSGHSHPVNSTMWSQMGSTILVRQDPRLHRSSINGTENPDQMTQSERDCILRNLMQYLTNSGTNNSVSTVSTSARTSVMSSGLEHGASMPVSSIAPHSQSDGGNVAKRPGSEILQRLHAVVNEAYEHAQNDENLTAILNSLLAYKSADKDTLHIPTNKYVHPTSRGETLRNQSEFDCRPFLGPKTPPSPSAKLRDDASGRSIQRLPDTRKPVNSTALVSQETCSCCRDQRTRRNRITQGVDVYEASKSDRTDPRCCQSPVGQIELKTHRESHESARDSETISCSEKRMHWSDNCPSDLSPTKLDRSRRSVEMLMSKSDRKDRSRDICTCAVCIPNARIFSDPNDQCISDIRETQSHKARLNEQWPVSPDYDLSTTRHHRSLSESTMNETIYVPESRTNRTFLELSYRKETRMGHLKRHSRMFNSHSRHMESHRSRSRSPCIMDPHRNRRLRENVRSTHAHCETRGARKLLKSEMQHRSHESDAFHSKHFSPYTDIDRNMTRSRKLQSAFCRHLDPSDVPIRFHAACSTTSYRRRSPDVRTSRQGLKRCNVRPHRTTRSNHYCGPPSPYTVVRSYRASSVNSNSPKCPSPPHHEPVTLSRYSNLERLQTKSSVHSNQISHSPTITQSVDQNARDSISLTDPNVWLGFGHSAKLPSVVSTCTVQQNLVSKDVGATKKKARKGSRGVETLNSIPFQDSNQNCAEDQTQKTVDSTDYTVQIVSDGSSHPNDFATVPTERRSVSASSSRSSCCSTSSQTSTSESTESEESSSSSASSSGGSATESNPSRAASITDRSVPIFPGVTTSDPMEPRPSDSDQPEPSISHSLEPSIVEHEEVILSSPAEPSIQIAVETTWEDGQGPEMETDYIQSDVNDHSPEVKTNSVKLIEAAPVIFSDTDHVLLQESPTREDSSVAEIHSSVLESQTHRLVTINQQVQQSSPGTEIPRMTDPPPKTITETHGSAEEEGEVFSDGTSDVDENQPLLKSCTKVSYDLNENEHTVTEAPHRAKRPRSPKSEELMHLREVKNELKRQKACKPRRSPVMSVDKFKAPAAPKPVSDLLGVYNPAHPNINFTLEEEINRMIGMGAAEVFSWKSTWSGQYCHLRRFVSLKRKI</sequence>
<feature type="compositionally biased region" description="Acidic residues" evidence="1">
    <location>
        <begin position="1000"/>
        <end position="1015"/>
    </location>
</feature>
<accession>A0A183ACX9</accession>
<feature type="region of interest" description="Disordered" evidence="1">
    <location>
        <begin position="994"/>
        <end position="1016"/>
    </location>
</feature>
<evidence type="ECO:0000256" key="1">
    <source>
        <dbReference type="SAM" id="MobiDB-lite"/>
    </source>
</evidence>
<feature type="compositionally biased region" description="Polar residues" evidence="1">
    <location>
        <begin position="727"/>
        <end position="766"/>
    </location>
</feature>
<dbReference type="EMBL" id="UZAN01041664">
    <property type="protein sequence ID" value="VDP73710.1"/>
    <property type="molecule type" value="Genomic_DNA"/>
</dbReference>
<organism evidence="4">
    <name type="scientific">Echinostoma caproni</name>
    <dbReference type="NCBI Taxonomy" id="27848"/>
    <lineage>
        <taxon>Eukaryota</taxon>
        <taxon>Metazoa</taxon>
        <taxon>Spiralia</taxon>
        <taxon>Lophotrochozoa</taxon>
        <taxon>Platyhelminthes</taxon>
        <taxon>Trematoda</taxon>
        <taxon>Digenea</taxon>
        <taxon>Plagiorchiida</taxon>
        <taxon>Echinostomata</taxon>
        <taxon>Echinostomatoidea</taxon>
        <taxon>Echinostomatidae</taxon>
        <taxon>Echinostoma</taxon>
    </lineage>
</organism>
<feature type="region of interest" description="Disordered" evidence="1">
    <location>
        <begin position="219"/>
        <end position="254"/>
    </location>
</feature>
<feature type="region of interest" description="Disordered" evidence="1">
    <location>
        <begin position="124"/>
        <end position="149"/>
    </location>
</feature>
<evidence type="ECO:0000313" key="4">
    <source>
        <dbReference type="WBParaSite" id="ECPE_0000482601-mRNA-1"/>
    </source>
</evidence>
<reference evidence="2 3" key="2">
    <citation type="submission" date="2018-11" db="EMBL/GenBank/DDBJ databases">
        <authorList>
            <consortium name="Pathogen Informatics"/>
        </authorList>
    </citation>
    <scope>NUCLEOTIDE SEQUENCE [LARGE SCALE GENOMIC DNA]</scope>
    <source>
        <strain evidence="2 3">Egypt</strain>
    </source>
</reference>
<feature type="region of interest" description="Disordered" evidence="1">
    <location>
        <begin position="465"/>
        <end position="484"/>
    </location>
</feature>
<reference evidence="4" key="1">
    <citation type="submission" date="2016-06" db="UniProtKB">
        <authorList>
            <consortium name="WormBaseParasite"/>
        </authorList>
    </citation>
    <scope>IDENTIFICATION</scope>
</reference>
<dbReference type="OrthoDB" id="6271389at2759"/>
<proteinExistence type="predicted"/>
<evidence type="ECO:0000313" key="3">
    <source>
        <dbReference type="Proteomes" id="UP000272942"/>
    </source>
</evidence>
<name>A0A183ACX9_9TREM</name>
<feature type="compositionally biased region" description="Polar residues" evidence="1">
    <location>
        <begin position="822"/>
        <end position="831"/>
    </location>
</feature>